<dbReference type="EMBL" id="UGYZ01000002">
    <property type="protein sequence ID" value="SUJ04201.1"/>
    <property type="molecule type" value="Genomic_DNA"/>
</dbReference>
<dbReference type="Proteomes" id="UP000254519">
    <property type="component" value="Unassembled WGS sequence"/>
</dbReference>
<dbReference type="AlphaFoldDB" id="A0A380BNC1"/>
<feature type="compositionally biased region" description="Basic residues" evidence="1">
    <location>
        <begin position="42"/>
        <end position="59"/>
    </location>
</feature>
<reference evidence="2 3" key="1">
    <citation type="submission" date="2018-06" db="EMBL/GenBank/DDBJ databases">
        <authorList>
            <consortium name="Pathogen Informatics"/>
            <person name="Doyle S."/>
        </authorList>
    </citation>
    <scope>NUCLEOTIDE SEQUENCE [LARGE SCALE GENOMIC DNA]</scope>
    <source>
        <strain evidence="3">ATCC 11859 / DSM 33 / NCIB 8841 / NCTC 4822</strain>
    </source>
</reference>
<organism evidence="2 3">
    <name type="scientific">Sporosarcina pasteurii</name>
    <name type="common">Bacillus pasteurii</name>
    <dbReference type="NCBI Taxonomy" id="1474"/>
    <lineage>
        <taxon>Bacteria</taxon>
        <taxon>Bacillati</taxon>
        <taxon>Bacillota</taxon>
        <taxon>Bacilli</taxon>
        <taxon>Bacillales</taxon>
        <taxon>Caryophanaceae</taxon>
        <taxon>Sporosarcina</taxon>
    </lineage>
</organism>
<feature type="compositionally biased region" description="Polar residues" evidence="1">
    <location>
        <begin position="15"/>
        <end position="28"/>
    </location>
</feature>
<evidence type="ECO:0000313" key="3">
    <source>
        <dbReference type="Proteomes" id="UP000254519"/>
    </source>
</evidence>
<keyword evidence="3" id="KW-1185">Reference proteome</keyword>
<evidence type="ECO:0000313" key="2">
    <source>
        <dbReference type="EMBL" id="SUJ04201.1"/>
    </source>
</evidence>
<sequence length="59" mass="6979">MNEMTFDDEKKSREQISGMTTKWQQSSIKRSKQGDHHSKSVNQKKAHRKSKKCCGQRKR</sequence>
<gene>
    <name evidence="2" type="ORF">NCTC4822_01538</name>
</gene>
<name>A0A380BNC1_SPOPA</name>
<feature type="region of interest" description="Disordered" evidence="1">
    <location>
        <begin position="1"/>
        <end position="59"/>
    </location>
</feature>
<accession>A0A380BNC1</accession>
<evidence type="ECO:0000256" key="1">
    <source>
        <dbReference type="SAM" id="MobiDB-lite"/>
    </source>
</evidence>
<protein>
    <submittedName>
        <fullName evidence="2">Uncharacterized protein</fullName>
    </submittedName>
</protein>
<proteinExistence type="predicted"/>
<dbReference type="RefSeq" id="WP_115360998.1">
    <property type="nucleotide sequence ID" value="NZ_CP038012.1"/>
</dbReference>